<accession>A0A1R3J8W3</accession>
<feature type="domain" description="F-box" evidence="1">
    <location>
        <begin position="36"/>
        <end position="86"/>
    </location>
</feature>
<dbReference type="InterPro" id="IPR001810">
    <property type="entry name" value="F-box_dom"/>
</dbReference>
<dbReference type="NCBIfam" id="TIGR01640">
    <property type="entry name" value="F_box_assoc_1"/>
    <property type="match status" value="1"/>
</dbReference>
<comment type="caution">
    <text evidence="2">The sequence shown here is derived from an EMBL/GenBank/DDBJ whole genome shotgun (WGS) entry which is preliminary data.</text>
</comment>
<evidence type="ECO:0000259" key="1">
    <source>
        <dbReference type="PROSITE" id="PS50181"/>
    </source>
</evidence>
<dbReference type="PANTHER" id="PTHR31672:SF13">
    <property type="entry name" value="F-BOX PROTEIN CPR30-LIKE"/>
    <property type="match status" value="1"/>
</dbReference>
<dbReference type="InterPro" id="IPR017451">
    <property type="entry name" value="F-box-assoc_interact_dom"/>
</dbReference>
<dbReference type="InterPro" id="IPR036047">
    <property type="entry name" value="F-box-like_dom_sf"/>
</dbReference>
<dbReference type="SUPFAM" id="SSF81383">
    <property type="entry name" value="F-box domain"/>
    <property type="match status" value="1"/>
</dbReference>
<dbReference type="Pfam" id="PF07734">
    <property type="entry name" value="FBA_1"/>
    <property type="match status" value="1"/>
</dbReference>
<dbReference type="EMBL" id="AWUE01016472">
    <property type="protein sequence ID" value="OMO91226.1"/>
    <property type="molecule type" value="Genomic_DNA"/>
</dbReference>
<dbReference type="InterPro" id="IPR011043">
    <property type="entry name" value="Gal_Oxase/kelch_b-propeller"/>
</dbReference>
<keyword evidence="3" id="KW-1185">Reference proteome</keyword>
<dbReference type="InterPro" id="IPR050796">
    <property type="entry name" value="SCF_F-box_component"/>
</dbReference>
<name>A0A1R3J8W3_9ROSI</name>
<dbReference type="STRING" id="93759.A0A1R3J8W3"/>
<reference evidence="3" key="1">
    <citation type="submission" date="2013-09" db="EMBL/GenBank/DDBJ databases">
        <title>Corchorus olitorius genome sequencing.</title>
        <authorList>
            <person name="Alam M."/>
            <person name="Haque M.S."/>
            <person name="Islam M.S."/>
            <person name="Emdad E.M."/>
            <person name="Islam M.M."/>
            <person name="Ahmed B."/>
            <person name="Halim A."/>
            <person name="Hossen Q.M.M."/>
            <person name="Hossain M.Z."/>
            <person name="Ahmed R."/>
            <person name="Khan M.M."/>
            <person name="Islam R."/>
            <person name="Rashid M.M."/>
            <person name="Khan S.A."/>
            <person name="Rahman M.S."/>
            <person name="Alam M."/>
            <person name="Yahiya A.S."/>
            <person name="Khan M.S."/>
            <person name="Azam M.S."/>
            <person name="Haque T."/>
            <person name="Lashkar M.Z.H."/>
            <person name="Akhand A.I."/>
            <person name="Morshed G."/>
            <person name="Roy S."/>
            <person name="Uddin K.S."/>
            <person name="Rabeya T."/>
            <person name="Hossain A.S."/>
            <person name="Chowdhury A."/>
            <person name="Snigdha A.R."/>
            <person name="Mortoza M.S."/>
            <person name="Matin S.A."/>
            <person name="Hoque S.M.E."/>
            <person name="Islam M.K."/>
            <person name="Roy D.K."/>
            <person name="Haider R."/>
            <person name="Moosa M.M."/>
            <person name="Elias S.M."/>
            <person name="Hasan A.M."/>
            <person name="Jahan S."/>
            <person name="Shafiuddin M."/>
            <person name="Mahmood N."/>
            <person name="Shommy N.S."/>
        </authorList>
    </citation>
    <scope>NUCLEOTIDE SEQUENCE [LARGE SCALE GENOMIC DNA]</scope>
    <source>
        <strain evidence="3">cv. O-4</strain>
    </source>
</reference>
<dbReference type="InterPro" id="IPR006527">
    <property type="entry name" value="F-box-assoc_dom_typ1"/>
</dbReference>
<organism evidence="2 3">
    <name type="scientific">Corchorus olitorius</name>
    <dbReference type="NCBI Taxonomy" id="93759"/>
    <lineage>
        <taxon>Eukaryota</taxon>
        <taxon>Viridiplantae</taxon>
        <taxon>Streptophyta</taxon>
        <taxon>Embryophyta</taxon>
        <taxon>Tracheophyta</taxon>
        <taxon>Spermatophyta</taxon>
        <taxon>Magnoliopsida</taxon>
        <taxon>eudicotyledons</taxon>
        <taxon>Gunneridae</taxon>
        <taxon>Pentapetalae</taxon>
        <taxon>rosids</taxon>
        <taxon>malvids</taxon>
        <taxon>Malvales</taxon>
        <taxon>Malvaceae</taxon>
        <taxon>Grewioideae</taxon>
        <taxon>Apeibeae</taxon>
        <taxon>Corchorus</taxon>
    </lineage>
</organism>
<dbReference type="Proteomes" id="UP000187203">
    <property type="component" value="Unassembled WGS sequence"/>
</dbReference>
<dbReference type="SUPFAM" id="SSF50965">
    <property type="entry name" value="Galactose oxidase, central domain"/>
    <property type="match status" value="1"/>
</dbReference>
<dbReference type="AlphaFoldDB" id="A0A1R3J8W3"/>
<dbReference type="SMART" id="SM00256">
    <property type="entry name" value="FBOX"/>
    <property type="match status" value="1"/>
</dbReference>
<dbReference type="OrthoDB" id="1924677at2759"/>
<dbReference type="Gene3D" id="1.20.1280.50">
    <property type="match status" value="1"/>
</dbReference>
<evidence type="ECO:0000313" key="2">
    <source>
        <dbReference type="EMBL" id="OMO91226.1"/>
    </source>
</evidence>
<dbReference type="CDD" id="cd22157">
    <property type="entry name" value="F-box_AtFBW1-like"/>
    <property type="match status" value="1"/>
</dbReference>
<dbReference type="Pfam" id="PF00646">
    <property type="entry name" value="F-box"/>
    <property type="match status" value="1"/>
</dbReference>
<protein>
    <recommendedName>
        <fullName evidence="1">F-box domain-containing protein</fullName>
    </recommendedName>
</protein>
<sequence>MTTHHSQLPNEICKEILETTHHSQFSEEICMEILETTHHSQLPEEICMEILEKLPIKSLVRFKVVSKSWKSLISSSYFIDCHFDRSAANRSKLGIVLEKSFKDEHRCSISFHTLNFSANSLGETTIIDHTITDCKEADTLSWCRGLLLLSVKRDLKKYYYELLLWNPSTRECKEVRNPLFIREYHYNRISASALGYDFTLKTHKIVAICKHSRHSHHILVYNVKTNSWTQVEVDEDHEHYAEYLKHKTIFNGAPHWLIRYGNYGDRDGLEIEYFDFAMNEFKVVPQPGDYGCDSIWHPELLDMGGCPCIGYYLSGRFQVWVMKEYGVKESWSNCMEFLIPGVYPICLAKNYANVSLVTENGKEEKYAIYNGKERGIELKFLTGSGLRGKKACTFVESSISLKTEKVEEEMQEAPKNQT</sequence>
<gene>
    <name evidence="2" type="ORF">COLO4_18536</name>
</gene>
<dbReference type="PANTHER" id="PTHR31672">
    <property type="entry name" value="BNACNNG10540D PROTEIN"/>
    <property type="match status" value="1"/>
</dbReference>
<proteinExistence type="predicted"/>
<evidence type="ECO:0000313" key="3">
    <source>
        <dbReference type="Proteomes" id="UP000187203"/>
    </source>
</evidence>
<dbReference type="PROSITE" id="PS50181">
    <property type="entry name" value="FBOX"/>
    <property type="match status" value="1"/>
</dbReference>